<dbReference type="AlphaFoldDB" id="A0A379CAV6"/>
<gene>
    <name evidence="2" type="ORF">NCTC12872_01398</name>
</gene>
<keyword evidence="3" id="KW-1185">Reference proteome</keyword>
<dbReference type="CDD" id="cd00293">
    <property type="entry name" value="USP-like"/>
    <property type="match status" value="1"/>
</dbReference>
<dbReference type="Gene3D" id="3.40.50.620">
    <property type="entry name" value="HUPs"/>
    <property type="match status" value="1"/>
</dbReference>
<dbReference type="RefSeq" id="WP_115315890.1">
    <property type="nucleotide sequence ID" value="NZ_LWIF01000001.1"/>
</dbReference>
<dbReference type="SUPFAM" id="SSF52402">
    <property type="entry name" value="Adenine nucleotide alpha hydrolases-like"/>
    <property type="match status" value="1"/>
</dbReference>
<organism evidence="2 3">
    <name type="scientific">Phocoenobacter uteri</name>
    <dbReference type="NCBI Taxonomy" id="146806"/>
    <lineage>
        <taxon>Bacteria</taxon>
        <taxon>Pseudomonadati</taxon>
        <taxon>Pseudomonadota</taxon>
        <taxon>Gammaproteobacteria</taxon>
        <taxon>Pasteurellales</taxon>
        <taxon>Pasteurellaceae</taxon>
        <taxon>Phocoenobacter</taxon>
    </lineage>
</organism>
<evidence type="ECO:0000313" key="3">
    <source>
        <dbReference type="Proteomes" id="UP000255417"/>
    </source>
</evidence>
<evidence type="ECO:0000259" key="1">
    <source>
        <dbReference type="Pfam" id="PF00582"/>
    </source>
</evidence>
<dbReference type="Pfam" id="PF00582">
    <property type="entry name" value="Usp"/>
    <property type="match status" value="1"/>
</dbReference>
<protein>
    <submittedName>
        <fullName evidence="2">Universal stress protein family</fullName>
    </submittedName>
</protein>
<dbReference type="OrthoDB" id="9792500at2"/>
<dbReference type="EMBL" id="UGTA01000001">
    <property type="protein sequence ID" value="SUB59413.1"/>
    <property type="molecule type" value="Genomic_DNA"/>
</dbReference>
<sequence>MYNKILIVVDLGNIKRAEEIVKIAQDMTAHNPNAVYRVATVIEPFDGSFISSFLPQGFDKSVIAEANKMLHEFTKANFDKGAKVQHIVAHGSPHEEINRIAHDKSIDLILMFAKKKESKKGLDPSTVKIARDCEKPILLLR</sequence>
<dbReference type="Proteomes" id="UP000255417">
    <property type="component" value="Unassembled WGS sequence"/>
</dbReference>
<evidence type="ECO:0000313" key="2">
    <source>
        <dbReference type="EMBL" id="SUB59413.1"/>
    </source>
</evidence>
<reference evidence="2 3" key="1">
    <citation type="submission" date="2018-06" db="EMBL/GenBank/DDBJ databases">
        <authorList>
            <consortium name="Pathogen Informatics"/>
            <person name="Doyle S."/>
        </authorList>
    </citation>
    <scope>NUCLEOTIDE SEQUENCE [LARGE SCALE GENOMIC DNA]</scope>
    <source>
        <strain evidence="2 3">NCTC12872</strain>
    </source>
</reference>
<dbReference type="InterPro" id="IPR014729">
    <property type="entry name" value="Rossmann-like_a/b/a_fold"/>
</dbReference>
<feature type="domain" description="UspA" evidence="1">
    <location>
        <begin position="1"/>
        <end position="141"/>
    </location>
</feature>
<accession>A0A379CAV6</accession>
<name>A0A379CAV6_9PAST</name>
<proteinExistence type="predicted"/>
<dbReference type="InterPro" id="IPR006016">
    <property type="entry name" value="UspA"/>
</dbReference>